<feature type="domain" description="SGNH hydrolase-type esterase" evidence="1">
    <location>
        <begin position="15"/>
        <end position="148"/>
    </location>
</feature>
<dbReference type="AlphaFoldDB" id="A0A377GWN5"/>
<protein>
    <submittedName>
        <fullName evidence="2">GDSL-like Lipase/Acylhydrolase</fullName>
    </submittedName>
</protein>
<dbReference type="EMBL" id="UGGU01000003">
    <property type="protein sequence ID" value="STO31407.1"/>
    <property type="molecule type" value="Genomic_DNA"/>
</dbReference>
<dbReference type="GO" id="GO:0004622">
    <property type="term" value="F:phosphatidylcholine lysophospholipase activity"/>
    <property type="evidence" value="ECO:0007669"/>
    <property type="project" value="TreeGrafter"/>
</dbReference>
<gene>
    <name evidence="2" type="ORF">NCTC10723_00855</name>
</gene>
<dbReference type="PANTHER" id="PTHR30383">
    <property type="entry name" value="THIOESTERASE 1/PROTEASE 1/LYSOPHOSPHOLIPASE L1"/>
    <property type="match status" value="1"/>
</dbReference>
<dbReference type="PANTHER" id="PTHR30383:SF5">
    <property type="entry name" value="SGNH HYDROLASE-TYPE ESTERASE DOMAIN-CONTAINING PROTEIN"/>
    <property type="match status" value="1"/>
</dbReference>
<name>A0A377GWN5_9FUSO</name>
<dbReference type="Gene3D" id="3.40.50.1110">
    <property type="entry name" value="SGNH hydrolase"/>
    <property type="match status" value="1"/>
</dbReference>
<dbReference type="Pfam" id="PF13472">
    <property type="entry name" value="Lipase_GDSL_2"/>
    <property type="match status" value="1"/>
</dbReference>
<dbReference type="InterPro" id="IPR013830">
    <property type="entry name" value="SGNH_hydro"/>
</dbReference>
<dbReference type="Proteomes" id="UP000255328">
    <property type="component" value="Unassembled WGS sequence"/>
</dbReference>
<proteinExistence type="predicted"/>
<keyword evidence="3" id="KW-1185">Reference proteome</keyword>
<dbReference type="RefSeq" id="WP_115269693.1">
    <property type="nucleotide sequence ID" value="NZ_UGGU01000003.1"/>
</dbReference>
<dbReference type="OrthoDB" id="9794480at2"/>
<evidence type="ECO:0000313" key="3">
    <source>
        <dbReference type="Proteomes" id="UP000255328"/>
    </source>
</evidence>
<sequence>MYKVIMLGDSLINWNYKSSYINYGKNGYMTRDVLWLLDENKEIYGDIGILLVGVNDFFANMEFEKSKNYYAEIVKELEKRVKEIILISLLPTDKEIVNRKIELFNKWIKKNYSKNFLNLYLYFIDINLKMRVEYTTDGIHLNNKGYDLFNEILNKKVLELTLY</sequence>
<reference evidence="2 3" key="1">
    <citation type="submission" date="2018-06" db="EMBL/GenBank/DDBJ databases">
        <authorList>
            <consortium name="Pathogen Informatics"/>
            <person name="Doyle S."/>
        </authorList>
    </citation>
    <scope>NUCLEOTIDE SEQUENCE [LARGE SCALE GENOMIC DNA]</scope>
    <source>
        <strain evidence="2 3">NCTC10723</strain>
    </source>
</reference>
<evidence type="ECO:0000259" key="1">
    <source>
        <dbReference type="Pfam" id="PF13472"/>
    </source>
</evidence>
<dbReference type="SUPFAM" id="SSF52266">
    <property type="entry name" value="SGNH hydrolase"/>
    <property type="match status" value="1"/>
</dbReference>
<accession>A0A377GWN5</accession>
<keyword evidence="2" id="KW-0378">Hydrolase</keyword>
<dbReference type="InterPro" id="IPR036514">
    <property type="entry name" value="SGNH_hydro_sf"/>
</dbReference>
<organism evidence="2 3">
    <name type="scientific">Fusobacterium necrogenes</name>
    <dbReference type="NCBI Taxonomy" id="858"/>
    <lineage>
        <taxon>Bacteria</taxon>
        <taxon>Fusobacteriati</taxon>
        <taxon>Fusobacteriota</taxon>
        <taxon>Fusobacteriia</taxon>
        <taxon>Fusobacteriales</taxon>
        <taxon>Fusobacteriaceae</taxon>
        <taxon>Fusobacterium</taxon>
    </lineage>
</organism>
<evidence type="ECO:0000313" key="2">
    <source>
        <dbReference type="EMBL" id="STO31407.1"/>
    </source>
</evidence>
<dbReference type="InterPro" id="IPR051532">
    <property type="entry name" value="Ester_Hydrolysis_Enzymes"/>
</dbReference>